<feature type="domain" description="PRD" evidence="2">
    <location>
        <begin position="65"/>
        <end position="170"/>
    </location>
</feature>
<sequence length="277" mass="32336">MIIKKKFNNNVLMSTDYKNREVILIGNGLAFNVKPGEQVDESKIEKVFRLEAESTPEEFIDFLENISAEQLVLVREIISYGEEVLDFKLGKHLYLSLNDHIENAVERHQKNQDISNPLLWEIKQIYPTEFQVAKQALTLINDYYSVELSEDEAGFIALHFVNAQQRTEKMHQTMQIPKIVKDILVIIAYHFNQELDTSSLSYERFLVHLKFFAHRVITNQDFPSSSMTMLTQLSQAYPKVYSCVEKINKYMNDTQGITISDDEQFYLMVHIQRVLDN</sequence>
<feature type="domain" description="PRD" evidence="2">
    <location>
        <begin position="171"/>
        <end position="277"/>
    </location>
</feature>
<dbReference type="InterPro" id="IPR036650">
    <property type="entry name" value="CAT_RNA-bd_dom_sf"/>
</dbReference>
<dbReference type="InterPro" id="IPR036634">
    <property type="entry name" value="PRD_sf"/>
</dbReference>
<dbReference type="AlphaFoldDB" id="A0A429ZC04"/>
<protein>
    <recommendedName>
        <fullName evidence="2">PRD domain-containing protein</fullName>
    </recommendedName>
</protein>
<evidence type="ECO:0000313" key="4">
    <source>
        <dbReference type="Proteomes" id="UP000288490"/>
    </source>
</evidence>
<dbReference type="SMART" id="SM01061">
    <property type="entry name" value="CAT_RBD"/>
    <property type="match status" value="1"/>
</dbReference>
<evidence type="ECO:0000313" key="3">
    <source>
        <dbReference type="EMBL" id="RST91214.1"/>
    </source>
</evidence>
<dbReference type="NCBIfam" id="NF046042">
    <property type="entry name" value="LicT"/>
    <property type="match status" value="1"/>
</dbReference>
<evidence type="ECO:0000259" key="2">
    <source>
        <dbReference type="PROSITE" id="PS51372"/>
    </source>
</evidence>
<proteinExistence type="predicted"/>
<reference evidence="3 4" key="1">
    <citation type="submission" date="2017-05" db="EMBL/GenBank/DDBJ databases">
        <title>Vagococcus spp. assemblies.</title>
        <authorList>
            <person name="Gulvik C.A."/>
        </authorList>
    </citation>
    <scope>NUCLEOTIDE SEQUENCE [LARGE SCALE GENOMIC DNA]</scope>
    <source>
        <strain evidence="3 4">SS1994</strain>
    </source>
</reference>
<gene>
    <name evidence="3" type="ORF">CBF36_10350</name>
</gene>
<evidence type="ECO:0000256" key="1">
    <source>
        <dbReference type="ARBA" id="ARBA00022737"/>
    </source>
</evidence>
<dbReference type="InterPro" id="IPR004341">
    <property type="entry name" value="CAT_RNA-bd_dom"/>
</dbReference>
<keyword evidence="4" id="KW-1185">Reference proteome</keyword>
<dbReference type="PROSITE" id="PS51372">
    <property type="entry name" value="PRD_2"/>
    <property type="match status" value="2"/>
</dbReference>
<dbReference type="Pfam" id="PF03123">
    <property type="entry name" value="CAT_RBD"/>
    <property type="match status" value="1"/>
</dbReference>
<dbReference type="GO" id="GO:0006355">
    <property type="term" value="P:regulation of DNA-templated transcription"/>
    <property type="evidence" value="ECO:0007669"/>
    <property type="project" value="InterPro"/>
</dbReference>
<keyword evidence="1" id="KW-0677">Repeat</keyword>
<dbReference type="SUPFAM" id="SSF50151">
    <property type="entry name" value="SacY-like RNA-binding domain"/>
    <property type="match status" value="1"/>
</dbReference>
<dbReference type="InterPro" id="IPR050661">
    <property type="entry name" value="BglG_antiterminators"/>
</dbReference>
<dbReference type="Gene3D" id="2.30.24.10">
    <property type="entry name" value="CAT RNA-binding domain"/>
    <property type="match status" value="1"/>
</dbReference>
<dbReference type="Pfam" id="PF00874">
    <property type="entry name" value="PRD"/>
    <property type="match status" value="2"/>
</dbReference>
<dbReference type="EMBL" id="NGJT01000025">
    <property type="protein sequence ID" value="RST91214.1"/>
    <property type="molecule type" value="Genomic_DNA"/>
</dbReference>
<dbReference type="PANTHER" id="PTHR30185:SF15">
    <property type="entry name" value="CRYPTIC BETA-GLUCOSIDE BGL OPERON ANTITERMINATOR"/>
    <property type="match status" value="1"/>
</dbReference>
<dbReference type="Gene3D" id="1.10.1790.10">
    <property type="entry name" value="PRD domain"/>
    <property type="match status" value="2"/>
</dbReference>
<dbReference type="OrthoDB" id="9813552at2"/>
<dbReference type="PANTHER" id="PTHR30185">
    <property type="entry name" value="CRYPTIC BETA-GLUCOSIDE BGL OPERON ANTITERMINATOR"/>
    <property type="match status" value="1"/>
</dbReference>
<dbReference type="GO" id="GO:0003723">
    <property type="term" value="F:RNA binding"/>
    <property type="evidence" value="ECO:0007669"/>
    <property type="project" value="InterPro"/>
</dbReference>
<name>A0A429ZC04_9ENTE</name>
<dbReference type="RefSeq" id="WP_125958354.1">
    <property type="nucleotide sequence ID" value="NZ_JAQEJV010000023.1"/>
</dbReference>
<comment type="caution">
    <text evidence="3">The sequence shown here is derived from an EMBL/GenBank/DDBJ whole genome shotgun (WGS) entry which is preliminary data.</text>
</comment>
<dbReference type="InterPro" id="IPR011608">
    <property type="entry name" value="PRD"/>
</dbReference>
<accession>A0A429ZC04</accession>
<dbReference type="Proteomes" id="UP000288490">
    <property type="component" value="Unassembled WGS sequence"/>
</dbReference>
<dbReference type="SUPFAM" id="SSF63520">
    <property type="entry name" value="PTS-regulatory domain, PRD"/>
    <property type="match status" value="2"/>
</dbReference>
<organism evidence="3 4">
    <name type="scientific">Vagococcus bubulae</name>
    <dbReference type="NCBI Taxonomy" id="1977868"/>
    <lineage>
        <taxon>Bacteria</taxon>
        <taxon>Bacillati</taxon>
        <taxon>Bacillota</taxon>
        <taxon>Bacilli</taxon>
        <taxon>Lactobacillales</taxon>
        <taxon>Enterococcaceae</taxon>
        <taxon>Vagococcus</taxon>
    </lineage>
</organism>